<protein>
    <submittedName>
        <fullName evidence="1">Uncharacterized protein</fullName>
    </submittedName>
</protein>
<keyword evidence="2" id="KW-1185">Reference proteome</keyword>
<reference evidence="1 2" key="1">
    <citation type="journal article" date="2020" name="IScience">
        <title>Genome Sequencing of the Endangered Kingdonia uniflora (Circaeasteraceae, Ranunculales) Reveals Potential Mechanisms of Evolutionary Specialization.</title>
        <authorList>
            <person name="Sun Y."/>
            <person name="Deng T."/>
            <person name="Zhang A."/>
            <person name="Moore M.J."/>
            <person name="Landis J.B."/>
            <person name="Lin N."/>
            <person name="Zhang H."/>
            <person name="Zhang X."/>
            <person name="Huang J."/>
            <person name="Zhang X."/>
            <person name="Sun H."/>
            <person name="Wang H."/>
        </authorList>
    </citation>
    <scope>NUCLEOTIDE SEQUENCE [LARGE SCALE GENOMIC DNA]</scope>
    <source>
        <strain evidence="1">TB1705</strain>
        <tissue evidence="1">Leaf</tissue>
    </source>
</reference>
<dbReference type="AlphaFoldDB" id="A0A7J7NKY4"/>
<dbReference type="OrthoDB" id="2019706at2759"/>
<evidence type="ECO:0000313" key="1">
    <source>
        <dbReference type="EMBL" id="KAF6167899.1"/>
    </source>
</evidence>
<evidence type="ECO:0000313" key="2">
    <source>
        <dbReference type="Proteomes" id="UP000541444"/>
    </source>
</evidence>
<organism evidence="1 2">
    <name type="scientific">Kingdonia uniflora</name>
    <dbReference type="NCBI Taxonomy" id="39325"/>
    <lineage>
        <taxon>Eukaryota</taxon>
        <taxon>Viridiplantae</taxon>
        <taxon>Streptophyta</taxon>
        <taxon>Embryophyta</taxon>
        <taxon>Tracheophyta</taxon>
        <taxon>Spermatophyta</taxon>
        <taxon>Magnoliopsida</taxon>
        <taxon>Ranunculales</taxon>
        <taxon>Circaeasteraceae</taxon>
        <taxon>Kingdonia</taxon>
    </lineage>
</organism>
<name>A0A7J7NKY4_9MAGN</name>
<dbReference type="PANTHER" id="PTHR48163:SF2">
    <property type="entry name" value="EXPRESSED PROTEIN"/>
    <property type="match status" value="1"/>
</dbReference>
<dbReference type="Proteomes" id="UP000541444">
    <property type="component" value="Unassembled WGS sequence"/>
</dbReference>
<gene>
    <name evidence="1" type="ORF">GIB67_027677</name>
</gene>
<dbReference type="PANTHER" id="PTHR48163">
    <property type="entry name" value="BNAC02G25670D PROTEIN"/>
    <property type="match status" value="1"/>
</dbReference>
<accession>A0A7J7NKY4</accession>
<feature type="non-terminal residue" evidence="1">
    <location>
        <position position="1"/>
    </location>
</feature>
<proteinExistence type="predicted"/>
<dbReference type="EMBL" id="JACGCM010000715">
    <property type="protein sequence ID" value="KAF6167899.1"/>
    <property type="molecule type" value="Genomic_DNA"/>
</dbReference>
<sequence length="150" mass="16630">LQMSEAENETMKKRLNDLVRTKQLAIIKESTQGCRNGKRCGSNCTGGIFNPTSNGQETIEGGRRGTIQKDLVESASNALSTQEKEILEKQLHDMAVMVERLEGSHQKLLIEVDSQSSEIVRFFEENSNLSTSYEEVVGVVVQCGSIYTKS</sequence>
<comment type="caution">
    <text evidence="1">The sequence shown here is derived from an EMBL/GenBank/DDBJ whole genome shotgun (WGS) entry which is preliminary data.</text>
</comment>